<name>A0ABR4HEH9_9EURO</name>
<gene>
    <name evidence="2" type="ORF">BJX63DRAFT_393522</name>
</gene>
<evidence type="ECO:0000313" key="3">
    <source>
        <dbReference type="Proteomes" id="UP001610334"/>
    </source>
</evidence>
<feature type="domain" description="DUF7730" evidence="1">
    <location>
        <begin position="62"/>
        <end position="151"/>
    </location>
</feature>
<accession>A0ABR4HEH9</accession>
<dbReference type="Proteomes" id="UP001610334">
    <property type="component" value="Unassembled WGS sequence"/>
</dbReference>
<evidence type="ECO:0000259" key="1">
    <source>
        <dbReference type="Pfam" id="PF24864"/>
    </source>
</evidence>
<dbReference type="InterPro" id="IPR056632">
    <property type="entry name" value="DUF7730"/>
</dbReference>
<proteinExistence type="predicted"/>
<comment type="caution">
    <text evidence="2">The sequence shown here is derived from an EMBL/GenBank/DDBJ whole genome shotgun (WGS) entry which is preliminary data.</text>
</comment>
<sequence length="151" mass="17582">MSDISGPWADPEGLKRVKSLTPKNIIELNKLQVKLPSVHRLSHRRRAARLPRVENTVDNRVHPQAQSLFFRLPAELRVVIYQDLLTLLRPLHIWNTENRLASWECTREGPLSFTDGVGLCCKHPDTAFNELLTERRRRSWVLGLLRSCRRM</sequence>
<keyword evidence="3" id="KW-1185">Reference proteome</keyword>
<protein>
    <recommendedName>
        <fullName evidence="1">DUF7730 domain-containing protein</fullName>
    </recommendedName>
</protein>
<evidence type="ECO:0000313" key="2">
    <source>
        <dbReference type="EMBL" id="KAL2813890.1"/>
    </source>
</evidence>
<dbReference type="EMBL" id="JBFXLT010000037">
    <property type="protein sequence ID" value="KAL2813890.1"/>
    <property type="molecule type" value="Genomic_DNA"/>
</dbReference>
<organism evidence="2 3">
    <name type="scientific">Aspergillus granulosus</name>
    <dbReference type="NCBI Taxonomy" id="176169"/>
    <lineage>
        <taxon>Eukaryota</taxon>
        <taxon>Fungi</taxon>
        <taxon>Dikarya</taxon>
        <taxon>Ascomycota</taxon>
        <taxon>Pezizomycotina</taxon>
        <taxon>Eurotiomycetes</taxon>
        <taxon>Eurotiomycetidae</taxon>
        <taxon>Eurotiales</taxon>
        <taxon>Aspergillaceae</taxon>
        <taxon>Aspergillus</taxon>
        <taxon>Aspergillus subgen. Nidulantes</taxon>
    </lineage>
</organism>
<reference evidence="2 3" key="1">
    <citation type="submission" date="2024-07" db="EMBL/GenBank/DDBJ databases">
        <title>Section-level genome sequencing and comparative genomics of Aspergillus sections Usti and Cavernicolus.</title>
        <authorList>
            <consortium name="Lawrence Berkeley National Laboratory"/>
            <person name="Nybo J.L."/>
            <person name="Vesth T.C."/>
            <person name="Theobald S."/>
            <person name="Frisvad J.C."/>
            <person name="Larsen T.O."/>
            <person name="Kjaerboelling I."/>
            <person name="Rothschild-Mancinelli K."/>
            <person name="Lyhne E.K."/>
            <person name="Kogle M.E."/>
            <person name="Barry K."/>
            <person name="Clum A."/>
            <person name="Na H."/>
            <person name="Ledsgaard L."/>
            <person name="Lin J."/>
            <person name="Lipzen A."/>
            <person name="Kuo A."/>
            <person name="Riley R."/>
            <person name="Mondo S."/>
            <person name="Labutti K."/>
            <person name="Haridas S."/>
            <person name="Pangalinan J."/>
            <person name="Salamov A.A."/>
            <person name="Simmons B.A."/>
            <person name="Magnuson J.K."/>
            <person name="Chen J."/>
            <person name="Drula E."/>
            <person name="Henrissat B."/>
            <person name="Wiebenga A."/>
            <person name="Lubbers R.J."/>
            <person name="Gomes A.C."/>
            <person name="Makela M.R."/>
            <person name="Stajich J."/>
            <person name="Grigoriev I.V."/>
            <person name="Mortensen U.H."/>
            <person name="De Vries R.P."/>
            <person name="Baker S.E."/>
            <person name="Andersen M.R."/>
        </authorList>
    </citation>
    <scope>NUCLEOTIDE SEQUENCE [LARGE SCALE GENOMIC DNA]</scope>
    <source>
        <strain evidence="2 3">CBS 588.65</strain>
    </source>
</reference>
<dbReference type="Pfam" id="PF24864">
    <property type="entry name" value="DUF7730"/>
    <property type="match status" value="1"/>
</dbReference>